<evidence type="ECO:0000256" key="4">
    <source>
        <dbReference type="ARBA" id="ARBA00020837"/>
    </source>
</evidence>
<evidence type="ECO:0000256" key="7">
    <source>
        <dbReference type="ARBA" id="ARBA00022833"/>
    </source>
</evidence>
<dbReference type="EMBL" id="CP034346">
    <property type="protein sequence ID" value="AZS17628.1"/>
    <property type="molecule type" value="Genomic_DNA"/>
</dbReference>
<dbReference type="Pfam" id="PF06130">
    <property type="entry name" value="PTAC"/>
    <property type="match status" value="1"/>
</dbReference>
<dbReference type="NCBIfam" id="NF011652">
    <property type="entry name" value="PRK15070.1"/>
    <property type="match status" value="1"/>
</dbReference>
<evidence type="ECO:0000313" key="11">
    <source>
        <dbReference type="EMBL" id="AZS17628.1"/>
    </source>
</evidence>
<evidence type="ECO:0000256" key="3">
    <source>
        <dbReference type="ARBA" id="ARBA00012206"/>
    </source>
</evidence>
<evidence type="ECO:0000256" key="9">
    <source>
        <dbReference type="ARBA" id="ARBA00047589"/>
    </source>
</evidence>
<evidence type="ECO:0000256" key="1">
    <source>
        <dbReference type="ARBA" id="ARBA00001947"/>
    </source>
</evidence>
<dbReference type="PANTHER" id="PTHR39453:SF1">
    <property type="entry name" value="PHOSPHATE PROPANOYLTRANSFERASE"/>
    <property type="match status" value="1"/>
</dbReference>
<keyword evidence="7" id="KW-0862">Zinc</keyword>
<keyword evidence="12" id="KW-1185">Reference proteome</keyword>
<proteinExistence type="inferred from homology"/>
<dbReference type="GO" id="GO:0051144">
    <property type="term" value="P:1,2-propanediol catabolic process"/>
    <property type="evidence" value="ECO:0007669"/>
    <property type="project" value="UniProtKB-UniPathway"/>
</dbReference>
<accession>A0A3S9V4Z1</accession>
<dbReference type="PIRSF" id="PIRSF010130">
    <property type="entry name" value="PduL"/>
    <property type="match status" value="1"/>
</dbReference>
<dbReference type="RefSeq" id="WP_127003345.1">
    <property type="nucleotide sequence ID" value="NZ_CP034346.1"/>
</dbReference>
<evidence type="ECO:0000256" key="6">
    <source>
        <dbReference type="ARBA" id="ARBA00022723"/>
    </source>
</evidence>
<sequence>MTQPITAELAETITKLVLEELSKVGLAPSGEPQKYVLVGISARHVHVNRAHLDVLFGQGYELSKFKDISQPGQFAANEQVTLIGPKGKIEKVRILGPLRKDTQTEVAPSDARRLGVNPPVSQSGVHHGTPGITLVGPKGTVVIDQGCIIAERHIHMTLADAEAFGVWNGQKVQVKIGGSRGGLMDEVMIRVRDDFALDMHIDTDDGNAFGLKTGDIVEIIKS</sequence>
<dbReference type="OrthoDB" id="9784365at2"/>
<comment type="function">
    <text evidence="10">Involved in 1,2-propanediol (1,2-PD) degradation by catalyzing the conversion of propanoyl-CoA to propanoyl-phosphate.</text>
</comment>
<dbReference type="InterPro" id="IPR008300">
    <property type="entry name" value="PTAC"/>
</dbReference>
<organism evidence="11 12">
    <name type="scientific">Paenibacillus lutimineralis</name>
    <dbReference type="NCBI Taxonomy" id="2707005"/>
    <lineage>
        <taxon>Bacteria</taxon>
        <taxon>Bacillati</taxon>
        <taxon>Bacillota</taxon>
        <taxon>Bacilli</taxon>
        <taxon>Bacillales</taxon>
        <taxon>Paenibacillaceae</taxon>
        <taxon>Paenibacillus</taxon>
    </lineage>
</organism>
<comment type="pathway">
    <text evidence="10">Polyol metabolism; 1,2-propanediol degradation.</text>
</comment>
<evidence type="ECO:0000313" key="12">
    <source>
        <dbReference type="Proteomes" id="UP000270678"/>
    </source>
</evidence>
<evidence type="ECO:0000256" key="8">
    <source>
        <dbReference type="ARBA" id="ARBA00023315"/>
    </source>
</evidence>
<comment type="cofactor">
    <cofactor evidence="1">
        <name>Zn(2+)</name>
        <dbReference type="ChEBI" id="CHEBI:29105"/>
    </cofactor>
</comment>
<dbReference type="UniPathway" id="UPA00621"/>
<evidence type="ECO:0000256" key="2">
    <source>
        <dbReference type="ARBA" id="ARBA00007342"/>
    </source>
</evidence>
<dbReference type="EC" id="2.3.1.222" evidence="3 10"/>
<evidence type="ECO:0000256" key="5">
    <source>
        <dbReference type="ARBA" id="ARBA00022679"/>
    </source>
</evidence>
<keyword evidence="6" id="KW-0479">Metal-binding</keyword>
<gene>
    <name evidence="11" type="primary">pduL</name>
    <name evidence="11" type="ORF">EI981_26490</name>
</gene>
<evidence type="ECO:0000256" key="10">
    <source>
        <dbReference type="PIRNR" id="PIRNR010130"/>
    </source>
</evidence>
<comment type="similarity">
    <text evidence="2 10">Belongs to the PduL family.</text>
</comment>
<name>A0A3S9V4Z1_9BACL</name>
<dbReference type="PANTHER" id="PTHR39453">
    <property type="entry name" value="PHOSPHATE PROPANOYLTRANSFERASE"/>
    <property type="match status" value="1"/>
</dbReference>
<keyword evidence="5 10" id="KW-0808">Transferase</keyword>
<dbReference type="AlphaFoldDB" id="A0A3S9V4Z1"/>
<dbReference type="KEGG" id="plut:EI981_26490"/>
<comment type="catalytic activity">
    <reaction evidence="9 10">
        <text>propanoyl-CoA + phosphate = propanoyl phosphate + CoA</text>
        <dbReference type="Rhea" id="RHEA:28046"/>
        <dbReference type="ChEBI" id="CHEBI:43474"/>
        <dbReference type="ChEBI" id="CHEBI:57287"/>
        <dbReference type="ChEBI" id="CHEBI:57392"/>
        <dbReference type="ChEBI" id="CHEBI:58933"/>
        <dbReference type="EC" id="2.3.1.222"/>
    </reaction>
</comment>
<dbReference type="Proteomes" id="UP000270678">
    <property type="component" value="Chromosome"/>
</dbReference>
<dbReference type="GO" id="GO:0046872">
    <property type="term" value="F:metal ion binding"/>
    <property type="evidence" value="ECO:0007669"/>
    <property type="project" value="UniProtKB-KW"/>
</dbReference>
<dbReference type="GO" id="GO:0016747">
    <property type="term" value="F:acyltransferase activity, transferring groups other than amino-acyl groups"/>
    <property type="evidence" value="ECO:0007669"/>
    <property type="project" value="InterPro"/>
</dbReference>
<keyword evidence="8 10" id="KW-0012">Acyltransferase</keyword>
<protein>
    <recommendedName>
        <fullName evidence="4 10">Phosphate propanoyltransferase</fullName>
        <ecNumber evidence="3 10">2.3.1.222</ecNumber>
    </recommendedName>
</protein>
<reference evidence="12" key="1">
    <citation type="submission" date="2018-12" db="EMBL/GenBank/DDBJ databases">
        <title>Complete genome sequence of Paenibacillus sp. MBLB1234.</title>
        <authorList>
            <person name="Nam Y.-D."/>
            <person name="Kang J."/>
            <person name="Chung W.-H."/>
            <person name="Park Y.S."/>
        </authorList>
    </citation>
    <scope>NUCLEOTIDE SEQUENCE [LARGE SCALE GENOMIC DNA]</scope>
    <source>
        <strain evidence="12">MBLB1234</strain>
    </source>
</reference>